<name>A0A8X6S5Q9_TRICX</name>
<dbReference type="AlphaFoldDB" id="A0A8X6S5Q9"/>
<dbReference type="Proteomes" id="UP000887159">
    <property type="component" value="Unassembled WGS sequence"/>
</dbReference>
<accession>A0A8X6S5Q9</accession>
<gene>
    <name evidence="1" type="ORF">TNCV_4202571</name>
</gene>
<proteinExistence type="predicted"/>
<reference evidence="1" key="1">
    <citation type="submission" date="2020-08" db="EMBL/GenBank/DDBJ databases">
        <title>Multicomponent nature underlies the extraordinary mechanical properties of spider dragline silk.</title>
        <authorList>
            <person name="Kono N."/>
            <person name="Nakamura H."/>
            <person name="Mori M."/>
            <person name="Yoshida Y."/>
            <person name="Ohtoshi R."/>
            <person name="Malay A.D."/>
            <person name="Moran D.A.P."/>
            <person name="Tomita M."/>
            <person name="Numata K."/>
            <person name="Arakawa K."/>
        </authorList>
    </citation>
    <scope>NUCLEOTIDE SEQUENCE</scope>
</reference>
<protein>
    <submittedName>
        <fullName evidence="1">Uncharacterized protein</fullName>
    </submittedName>
</protein>
<dbReference type="EMBL" id="BMAU01021266">
    <property type="protein sequence ID" value="GFY06986.1"/>
    <property type="molecule type" value="Genomic_DNA"/>
</dbReference>
<sequence length="152" mass="17575">MGWRGSYRTAYRTLRPLMSNAREDRHIVRSAQQNHTATLWTLSQEMEHRDCDSGAPNYKTGYRNGTISSFQKSPCSACRTLMAVFVIGGSDETVFCLLQCFSKNTMNMKRKENFQWLPKELHQLKYEAISVPQGSVRLVKRHKKEKVQLVIC</sequence>
<evidence type="ECO:0000313" key="1">
    <source>
        <dbReference type="EMBL" id="GFY06986.1"/>
    </source>
</evidence>
<evidence type="ECO:0000313" key="2">
    <source>
        <dbReference type="Proteomes" id="UP000887159"/>
    </source>
</evidence>
<keyword evidence="2" id="KW-1185">Reference proteome</keyword>
<comment type="caution">
    <text evidence="1">The sequence shown here is derived from an EMBL/GenBank/DDBJ whole genome shotgun (WGS) entry which is preliminary data.</text>
</comment>
<organism evidence="1 2">
    <name type="scientific">Trichonephila clavipes</name>
    <name type="common">Golden silk orbweaver</name>
    <name type="synonym">Nephila clavipes</name>
    <dbReference type="NCBI Taxonomy" id="2585209"/>
    <lineage>
        <taxon>Eukaryota</taxon>
        <taxon>Metazoa</taxon>
        <taxon>Ecdysozoa</taxon>
        <taxon>Arthropoda</taxon>
        <taxon>Chelicerata</taxon>
        <taxon>Arachnida</taxon>
        <taxon>Araneae</taxon>
        <taxon>Araneomorphae</taxon>
        <taxon>Entelegynae</taxon>
        <taxon>Araneoidea</taxon>
        <taxon>Nephilidae</taxon>
        <taxon>Trichonephila</taxon>
    </lineage>
</organism>